<evidence type="ECO:0000313" key="1">
    <source>
        <dbReference type="EMBL" id="MPN62007.1"/>
    </source>
</evidence>
<name>A0A645JF60_9ZZZZ</name>
<dbReference type="GO" id="GO:0050577">
    <property type="term" value="F:GDP-L-fucose synthase activity"/>
    <property type="evidence" value="ECO:0007669"/>
    <property type="project" value="TreeGrafter"/>
</dbReference>
<accession>A0A645JF60</accession>
<dbReference type="PANTHER" id="PTHR43238:SF1">
    <property type="entry name" value="GDP-L-FUCOSE SYNTHASE"/>
    <property type="match status" value="1"/>
</dbReference>
<dbReference type="SUPFAM" id="SSF51735">
    <property type="entry name" value="NAD(P)-binding Rossmann-fold domains"/>
    <property type="match status" value="1"/>
</dbReference>
<organism evidence="1">
    <name type="scientific">bioreactor metagenome</name>
    <dbReference type="NCBI Taxonomy" id="1076179"/>
    <lineage>
        <taxon>unclassified sequences</taxon>
        <taxon>metagenomes</taxon>
        <taxon>ecological metagenomes</taxon>
    </lineage>
</organism>
<dbReference type="InterPro" id="IPR036291">
    <property type="entry name" value="NAD(P)-bd_dom_sf"/>
</dbReference>
<dbReference type="EC" id="1.1.1.356" evidence="1"/>
<sequence>MYAGDFADCLHAAIMGFDQLPGLMNVGLGFDYSVNEYYNICAQIIGFQGRFIHDLTKPVGMAQKMVDISRQTSFGWKPKVSLAEGIQRTYEFYCEQRKRL</sequence>
<dbReference type="Gene3D" id="3.40.50.720">
    <property type="entry name" value="NAD(P)-binding Rossmann-like Domain"/>
    <property type="match status" value="1"/>
</dbReference>
<dbReference type="Gene3D" id="3.90.25.10">
    <property type="entry name" value="UDP-galactose 4-epimerase, domain 1"/>
    <property type="match status" value="1"/>
</dbReference>
<dbReference type="AlphaFoldDB" id="A0A645JF60"/>
<proteinExistence type="predicted"/>
<protein>
    <submittedName>
        <fullName evidence="1">GDP-L-colitose synthase</fullName>
        <ecNumber evidence="1">1.1.1.356</ecNumber>
    </submittedName>
</protein>
<dbReference type="PANTHER" id="PTHR43238">
    <property type="entry name" value="GDP-L-FUCOSE SYNTHASE"/>
    <property type="match status" value="1"/>
</dbReference>
<keyword evidence="1" id="KW-0560">Oxidoreductase</keyword>
<reference evidence="1" key="1">
    <citation type="submission" date="2019-08" db="EMBL/GenBank/DDBJ databases">
        <authorList>
            <person name="Kucharzyk K."/>
            <person name="Murdoch R.W."/>
            <person name="Higgins S."/>
            <person name="Loffler F."/>
        </authorList>
    </citation>
    <scope>NUCLEOTIDE SEQUENCE</scope>
</reference>
<dbReference type="EMBL" id="VSSQ01139401">
    <property type="protein sequence ID" value="MPN62007.1"/>
    <property type="molecule type" value="Genomic_DNA"/>
</dbReference>
<comment type="caution">
    <text evidence="1">The sequence shown here is derived from an EMBL/GenBank/DDBJ whole genome shotgun (WGS) entry which is preliminary data.</text>
</comment>
<gene>
    <name evidence="1" type="primary">colC_2</name>
    <name evidence="1" type="ORF">SDC9_209753</name>
</gene>